<dbReference type="CDD" id="cd00130">
    <property type="entry name" value="PAS"/>
    <property type="match status" value="3"/>
</dbReference>
<dbReference type="PROSITE" id="PS50109">
    <property type="entry name" value="HIS_KIN"/>
    <property type="match status" value="1"/>
</dbReference>
<dbReference type="Pfam" id="PF08448">
    <property type="entry name" value="PAS_4"/>
    <property type="match status" value="1"/>
</dbReference>
<dbReference type="eggNOG" id="arCOG04001">
    <property type="taxonomic scope" value="Archaea"/>
</dbReference>
<accession>A7I7Q1</accession>
<keyword evidence="11" id="KW-1185">Reference proteome</keyword>
<evidence type="ECO:0000256" key="2">
    <source>
        <dbReference type="ARBA" id="ARBA00012438"/>
    </source>
</evidence>
<evidence type="ECO:0000313" key="10">
    <source>
        <dbReference type="EMBL" id="ABS55762.1"/>
    </source>
</evidence>
<dbReference type="InterPro" id="IPR005467">
    <property type="entry name" value="His_kinase_dom"/>
</dbReference>
<dbReference type="GO" id="GO:0006355">
    <property type="term" value="P:regulation of DNA-templated transcription"/>
    <property type="evidence" value="ECO:0007669"/>
    <property type="project" value="InterPro"/>
</dbReference>
<feature type="coiled-coil region" evidence="6">
    <location>
        <begin position="438"/>
        <end position="476"/>
    </location>
</feature>
<dbReference type="InterPro" id="IPR004358">
    <property type="entry name" value="Sig_transdc_His_kin-like_C"/>
</dbReference>
<dbReference type="InterPro" id="IPR000014">
    <property type="entry name" value="PAS"/>
</dbReference>
<evidence type="ECO:0000256" key="5">
    <source>
        <dbReference type="ARBA" id="ARBA00022777"/>
    </source>
</evidence>
<dbReference type="CDD" id="cd00075">
    <property type="entry name" value="HATPase"/>
    <property type="match status" value="1"/>
</dbReference>
<dbReference type="PROSITE" id="PS50113">
    <property type="entry name" value="PAC"/>
    <property type="match status" value="3"/>
</dbReference>
<evidence type="ECO:0000256" key="1">
    <source>
        <dbReference type="ARBA" id="ARBA00000085"/>
    </source>
</evidence>
<dbReference type="Gene3D" id="3.30.450.20">
    <property type="entry name" value="PAS domain"/>
    <property type="match status" value="4"/>
</dbReference>
<dbReference type="KEGG" id="mbn:Mboo_1244"/>
<feature type="coiled-coil region" evidence="6">
    <location>
        <begin position="275"/>
        <end position="309"/>
    </location>
</feature>
<dbReference type="InterPro" id="IPR000700">
    <property type="entry name" value="PAS-assoc_C"/>
</dbReference>
<dbReference type="AlphaFoldDB" id="A7I7Q1"/>
<evidence type="ECO:0000256" key="6">
    <source>
        <dbReference type="SAM" id="Coils"/>
    </source>
</evidence>
<dbReference type="InterPro" id="IPR052162">
    <property type="entry name" value="Sensor_kinase/Photoreceptor"/>
</dbReference>
<feature type="domain" description="PAC" evidence="9">
    <location>
        <begin position="388"/>
        <end position="440"/>
    </location>
</feature>
<reference evidence="11" key="1">
    <citation type="journal article" date="2015" name="Microbiology">
        <title>Genome of Methanoregula boonei 6A8 reveals adaptations to oligotrophic peatland environments.</title>
        <authorList>
            <person name="Braeuer S."/>
            <person name="Cadillo-Quiroz H."/>
            <person name="Kyrpides N."/>
            <person name="Woyke T."/>
            <person name="Goodwin L."/>
            <person name="Detter C."/>
            <person name="Podell S."/>
            <person name="Yavitt J.B."/>
            <person name="Zinder S.H."/>
        </authorList>
    </citation>
    <scope>NUCLEOTIDE SEQUENCE [LARGE SCALE GENOMIC DNA]</scope>
    <source>
        <strain evidence="11">DSM 21154 / JCM 14090 / 6A8</strain>
    </source>
</reference>
<dbReference type="InterPro" id="IPR013767">
    <property type="entry name" value="PAS_fold"/>
</dbReference>
<feature type="domain" description="PAC" evidence="9">
    <location>
        <begin position="66"/>
        <end position="119"/>
    </location>
</feature>
<feature type="domain" description="PAS" evidence="8">
    <location>
        <begin position="18"/>
        <end position="62"/>
    </location>
</feature>
<evidence type="ECO:0000259" key="7">
    <source>
        <dbReference type="PROSITE" id="PS50109"/>
    </source>
</evidence>
<dbReference type="eggNOG" id="arCOG02354">
    <property type="taxonomic scope" value="Archaea"/>
</dbReference>
<comment type="catalytic activity">
    <reaction evidence="1">
        <text>ATP + protein L-histidine = ADP + protein N-phospho-L-histidine.</text>
        <dbReference type="EC" id="2.7.13.3"/>
    </reaction>
</comment>
<evidence type="ECO:0000256" key="4">
    <source>
        <dbReference type="ARBA" id="ARBA00022679"/>
    </source>
</evidence>
<dbReference type="eggNOG" id="arCOG06192">
    <property type="taxonomic scope" value="Archaea"/>
</dbReference>
<dbReference type="Pfam" id="PF00989">
    <property type="entry name" value="PAS"/>
    <property type="match status" value="2"/>
</dbReference>
<dbReference type="EC" id="2.7.13.3" evidence="2"/>
<protein>
    <recommendedName>
        <fullName evidence="2">histidine kinase</fullName>
        <ecNumber evidence="2">2.7.13.3</ecNumber>
    </recommendedName>
</protein>
<keyword evidence="6" id="KW-0175">Coiled coil</keyword>
<evidence type="ECO:0000313" key="11">
    <source>
        <dbReference type="Proteomes" id="UP000002408"/>
    </source>
</evidence>
<organism evidence="10 11">
    <name type="scientific">Methanoregula boonei (strain DSM 21154 / JCM 14090 / 6A8)</name>
    <dbReference type="NCBI Taxonomy" id="456442"/>
    <lineage>
        <taxon>Archaea</taxon>
        <taxon>Methanobacteriati</taxon>
        <taxon>Methanobacteriota</taxon>
        <taxon>Stenosarchaea group</taxon>
        <taxon>Methanomicrobia</taxon>
        <taxon>Methanomicrobiales</taxon>
        <taxon>Methanoregulaceae</taxon>
        <taxon>Methanoregula</taxon>
    </lineage>
</organism>
<dbReference type="PANTHER" id="PTHR43304">
    <property type="entry name" value="PHYTOCHROME-LIKE PROTEIN CPH1"/>
    <property type="match status" value="1"/>
</dbReference>
<proteinExistence type="predicted"/>
<dbReference type="EMBL" id="CP000780">
    <property type="protein sequence ID" value="ABS55762.1"/>
    <property type="molecule type" value="Genomic_DNA"/>
</dbReference>
<dbReference type="SMART" id="SM00387">
    <property type="entry name" value="HATPase_c"/>
    <property type="match status" value="1"/>
</dbReference>
<dbReference type="InterPro" id="IPR035965">
    <property type="entry name" value="PAS-like_dom_sf"/>
</dbReference>
<dbReference type="HOGENOM" id="CLU_000445_114_58_2"/>
<keyword evidence="3" id="KW-0597">Phosphoprotein</keyword>
<dbReference type="Proteomes" id="UP000002408">
    <property type="component" value="Chromosome"/>
</dbReference>
<dbReference type="SUPFAM" id="SSF55785">
    <property type="entry name" value="PYP-like sensor domain (PAS domain)"/>
    <property type="match status" value="4"/>
</dbReference>
<dbReference type="PROSITE" id="PS50112">
    <property type="entry name" value="PAS"/>
    <property type="match status" value="4"/>
</dbReference>
<dbReference type="InterPro" id="IPR001610">
    <property type="entry name" value="PAC"/>
</dbReference>
<sequence length="813" mass="92682">MGNLAWWEMELPQGTVRFDARKATILGYSPERFVHYSDFTSLLHPEDYERTMQAMQDHITGKVPRYLVDYRICAADGSYHWFRDIGGVTRSNPDGSPQIVTGIVMDITAVKGMESELAKKHEELQAAFAQLAANEKVLQWNYAELEKSSTVLARREEEFRNLFTNMEEGLATHELVVGTDGRVADYRILSVNPSFERILGIRAAEIIGKTGKEAYKTSDSPYLDIYSRVARTRKPESFVTYFPPMDKHFRISVYSPKAGRFATIFSDISKEFRQEEALRKKNTDLEAAYEELTATGEEIRQNFEKLIENQHELRKSEERYRRIVETAREGIWAMDREFRTTFVNRQFAEFLGYPPEEMIGRDIYSYIPEDERVDLRQKLEERKIGKAGSYEWRYLTKKGEVRWGLVSATPLFAADGTFDGSFAMVTDITAQKDTEFALKEKNASLEAAYEEMTATEEELRQNLEELGRNQNDLRKSEEKFRRIVETTHEGIWMWDPDLKITFVNARMAEMHGYVEKEMLGRCITDFIDPGDRLTSDAEIKNRRQGISGHMELRQVRKDGSVIWVQISSTPLKGCNGEFLGAFAMLTDITERKRAEMALRQANRQLNLLSSITRHDILNNITVIRSHLLLAEEAAHEPSERAFLKKIGSVTHSIRDQIDFTKVYKDLGTNEPQWQALEKVIAKLALPPGISLQNETDGLEIYADLLLEKVFYNLLDNTVRHGEKADRVRITCTTASEGLVLSWEDNGAGIPDKNKEAIFDKGFGKNTGLGLFLVREILSITGITIREAGTPGSGARFEITLPGGTFRFANAGTS</sequence>
<gene>
    <name evidence="10" type="ordered locus">Mboo_1244</name>
</gene>
<dbReference type="InterPro" id="IPR003594">
    <property type="entry name" value="HATPase_dom"/>
</dbReference>
<dbReference type="InterPro" id="IPR036890">
    <property type="entry name" value="HATPase_C_sf"/>
</dbReference>
<name>A7I7Q1_METB6</name>
<dbReference type="PANTHER" id="PTHR43304:SF1">
    <property type="entry name" value="PAC DOMAIN-CONTAINING PROTEIN"/>
    <property type="match status" value="1"/>
</dbReference>
<evidence type="ECO:0000259" key="9">
    <source>
        <dbReference type="PROSITE" id="PS50113"/>
    </source>
</evidence>
<dbReference type="GO" id="GO:0004673">
    <property type="term" value="F:protein histidine kinase activity"/>
    <property type="evidence" value="ECO:0007669"/>
    <property type="project" value="UniProtKB-EC"/>
</dbReference>
<dbReference type="PRINTS" id="PR00344">
    <property type="entry name" value="BCTRLSENSOR"/>
</dbReference>
<feature type="domain" description="PAS" evidence="8">
    <location>
        <begin position="155"/>
        <end position="210"/>
    </location>
</feature>
<dbReference type="Pfam" id="PF08447">
    <property type="entry name" value="PAS_3"/>
    <property type="match status" value="1"/>
</dbReference>
<feature type="domain" description="Histidine kinase" evidence="7">
    <location>
        <begin position="611"/>
        <end position="804"/>
    </location>
</feature>
<dbReference type="InterPro" id="IPR013656">
    <property type="entry name" value="PAS_4"/>
</dbReference>
<dbReference type="NCBIfam" id="TIGR00229">
    <property type="entry name" value="sensory_box"/>
    <property type="match status" value="3"/>
</dbReference>
<feature type="domain" description="PAS" evidence="8">
    <location>
        <begin position="316"/>
        <end position="381"/>
    </location>
</feature>
<feature type="domain" description="PAC" evidence="9">
    <location>
        <begin position="548"/>
        <end position="600"/>
    </location>
</feature>
<keyword evidence="4" id="KW-0808">Transferase</keyword>
<dbReference type="Gene3D" id="3.30.565.10">
    <property type="entry name" value="Histidine kinase-like ATPase, C-terminal domain"/>
    <property type="match status" value="1"/>
</dbReference>
<dbReference type="SUPFAM" id="SSF55874">
    <property type="entry name" value="ATPase domain of HSP90 chaperone/DNA topoisomerase II/histidine kinase"/>
    <property type="match status" value="1"/>
</dbReference>
<dbReference type="Pfam" id="PF02518">
    <property type="entry name" value="HATPase_c"/>
    <property type="match status" value="1"/>
</dbReference>
<dbReference type="InterPro" id="IPR013655">
    <property type="entry name" value="PAS_fold_3"/>
</dbReference>
<evidence type="ECO:0000256" key="3">
    <source>
        <dbReference type="ARBA" id="ARBA00022553"/>
    </source>
</evidence>
<keyword evidence="5 10" id="KW-0418">Kinase</keyword>
<dbReference type="SMART" id="SM00086">
    <property type="entry name" value="PAC"/>
    <property type="match status" value="3"/>
</dbReference>
<feature type="domain" description="PAS" evidence="8">
    <location>
        <begin position="476"/>
        <end position="532"/>
    </location>
</feature>
<dbReference type="SMART" id="SM00091">
    <property type="entry name" value="PAS"/>
    <property type="match status" value="3"/>
</dbReference>
<evidence type="ECO:0000259" key="8">
    <source>
        <dbReference type="PROSITE" id="PS50112"/>
    </source>
</evidence>
<dbReference type="STRING" id="456442.Mboo_1244"/>